<keyword evidence="10" id="KW-1185">Reference proteome</keyword>
<organism evidence="9 10">
    <name type="scientific">Rhodoferax lithotrophicus</name>
    <dbReference type="NCBI Taxonomy" id="2798804"/>
    <lineage>
        <taxon>Bacteria</taxon>
        <taxon>Pseudomonadati</taxon>
        <taxon>Pseudomonadota</taxon>
        <taxon>Betaproteobacteria</taxon>
        <taxon>Burkholderiales</taxon>
        <taxon>Comamonadaceae</taxon>
        <taxon>Rhodoferax</taxon>
    </lineage>
</organism>
<accession>A0ABM7MH59</accession>
<keyword evidence="8" id="KW-0732">Signal</keyword>
<proteinExistence type="inferred from homology"/>
<evidence type="ECO:0000256" key="7">
    <source>
        <dbReference type="ARBA" id="ARBA00023237"/>
    </source>
</evidence>
<evidence type="ECO:0000256" key="2">
    <source>
        <dbReference type="ARBA" id="ARBA00007613"/>
    </source>
</evidence>
<dbReference type="InterPro" id="IPR003423">
    <property type="entry name" value="OMP_efflux"/>
</dbReference>
<evidence type="ECO:0000256" key="3">
    <source>
        <dbReference type="ARBA" id="ARBA00022448"/>
    </source>
</evidence>
<dbReference type="PANTHER" id="PTHR30026:SF20">
    <property type="entry name" value="OUTER MEMBRANE PROTEIN TOLC"/>
    <property type="match status" value="1"/>
</dbReference>
<keyword evidence="5" id="KW-0812">Transmembrane</keyword>
<dbReference type="RefSeq" id="WP_223907361.1">
    <property type="nucleotide sequence ID" value="NZ_AP024238.1"/>
</dbReference>
<protein>
    <recommendedName>
        <fullName evidence="11">Outer membrane efflux protein</fullName>
    </recommendedName>
</protein>
<evidence type="ECO:0000256" key="6">
    <source>
        <dbReference type="ARBA" id="ARBA00023136"/>
    </source>
</evidence>
<keyword evidence="3" id="KW-0813">Transport</keyword>
<dbReference type="Proteomes" id="UP000824366">
    <property type="component" value="Chromosome"/>
</dbReference>
<dbReference type="SUPFAM" id="SSF56954">
    <property type="entry name" value="Outer membrane efflux proteins (OEP)"/>
    <property type="match status" value="1"/>
</dbReference>
<keyword evidence="4" id="KW-1134">Transmembrane beta strand</keyword>
<sequence>MKKTVRFLHRHTASWLKLVATLITLLSSGLASAASLSLVEAIRHTLEKNPNVQIQEKQLESSQGVFQQTTGQFDTTVNLAGGYTVDHTPLNQLTRNSYASQRLDIPESQAASTTYSVALNKTLRNGLVLSPSISTIRNTGTTNDLSQLAAQNRAKVSFNILLPLNQGRRESAALSETAAKLAWDASKQDLRVSVAQAIVNTVSAYWKWVAGRHFLDIAREAEASMVQMVRETQKLIDAQEIPAADLLLVRASLMDKTSARLGAEQAMLEARQKLGQATGMAPQQLAELEPLDDFPSLQQGLLASADVQQRLLDLAMQQRADLAAARLRQEAAKVSQAVARSALQPQLDLNLSVGYATLLEGNAASSLVRTLNQNRSSANIGTSISYQWPVENNVAKGRYVQQSAAYDQATTQLHTLEQSISLGVEAAWHAVIRSAQQAQESEASAALYQVTARNEKTKSQLGNSTLIDVLSVNDRLLGARQNQLSYHLNYLNALVQLRFETGALLRDDASASSIRFETFVSPPTLD</sequence>
<dbReference type="Pfam" id="PF02321">
    <property type="entry name" value="OEP"/>
    <property type="match status" value="1"/>
</dbReference>
<evidence type="ECO:0000313" key="10">
    <source>
        <dbReference type="Proteomes" id="UP000824366"/>
    </source>
</evidence>
<evidence type="ECO:0000313" key="9">
    <source>
        <dbReference type="EMBL" id="BCO25540.1"/>
    </source>
</evidence>
<evidence type="ECO:0000256" key="4">
    <source>
        <dbReference type="ARBA" id="ARBA00022452"/>
    </source>
</evidence>
<comment type="similarity">
    <text evidence="2">Belongs to the outer membrane factor (OMF) (TC 1.B.17) family.</text>
</comment>
<dbReference type="EMBL" id="AP024238">
    <property type="protein sequence ID" value="BCO25540.1"/>
    <property type="molecule type" value="Genomic_DNA"/>
</dbReference>
<evidence type="ECO:0008006" key="11">
    <source>
        <dbReference type="Google" id="ProtNLM"/>
    </source>
</evidence>
<dbReference type="PANTHER" id="PTHR30026">
    <property type="entry name" value="OUTER MEMBRANE PROTEIN TOLC"/>
    <property type="match status" value="1"/>
</dbReference>
<dbReference type="InterPro" id="IPR051906">
    <property type="entry name" value="TolC-like"/>
</dbReference>
<feature type="signal peptide" evidence="8">
    <location>
        <begin position="1"/>
        <end position="33"/>
    </location>
</feature>
<keyword evidence="6" id="KW-0472">Membrane</keyword>
<evidence type="ECO:0000256" key="1">
    <source>
        <dbReference type="ARBA" id="ARBA00004442"/>
    </source>
</evidence>
<reference evidence="9 10" key="1">
    <citation type="journal article" date="2021" name="Microbiol. Spectr.">
        <title>A Single Bacterium Capable of Oxidation and Reduction of Iron at Circumneutral pH.</title>
        <authorList>
            <person name="Kato S."/>
            <person name="Ohkuma M."/>
        </authorList>
    </citation>
    <scope>NUCLEOTIDE SEQUENCE [LARGE SCALE GENOMIC DNA]</scope>
    <source>
        <strain evidence="9 10">MIZ03</strain>
    </source>
</reference>
<gene>
    <name evidence="9" type="ORF">MIZ03_0401</name>
</gene>
<name>A0ABM7MH59_9BURK</name>
<evidence type="ECO:0000256" key="8">
    <source>
        <dbReference type="SAM" id="SignalP"/>
    </source>
</evidence>
<feature type="chain" id="PRO_5047197843" description="Outer membrane efflux protein" evidence="8">
    <location>
        <begin position="34"/>
        <end position="526"/>
    </location>
</feature>
<dbReference type="Gene3D" id="1.20.1600.10">
    <property type="entry name" value="Outer membrane efflux proteins (OEP)"/>
    <property type="match status" value="1"/>
</dbReference>
<evidence type="ECO:0000256" key="5">
    <source>
        <dbReference type="ARBA" id="ARBA00022692"/>
    </source>
</evidence>
<comment type="subcellular location">
    <subcellularLocation>
        <location evidence="1">Cell outer membrane</location>
    </subcellularLocation>
</comment>
<keyword evidence="7" id="KW-0998">Cell outer membrane</keyword>